<dbReference type="GO" id="GO:0022857">
    <property type="term" value="F:transmembrane transporter activity"/>
    <property type="evidence" value="ECO:0007669"/>
    <property type="project" value="InterPro"/>
</dbReference>
<feature type="transmembrane region" description="Helical" evidence="6">
    <location>
        <begin position="220"/>
        <end position="242"/>
    </location>
</feature>
<feature type="transmembrane region" description="Helical" evidence="6">
    <location>
        <begin position="254"/>
        <end position="275"/>
    </location>
</feature>
<keyword evidence="9" id="KW-1185">Reference proteome</keyword>
<dbReference type="Proteomes" id="UP000679179">
    <property type="component" value="Unassembled WGS sequence"/>
</dbReference>
<feature type="domain" description="Major facilitator superfamily (MFS) profile" evidence="7">
    <location>
        <begin position="11"/>
        <end position="392"/>
    </location>
</feature>
<dbReference type="PANTHER" id="PTHR23506:SF23">
    <property type="entry name" value="GH10249P"/>
    <property type="match status" value="1"/>
</dbReference>
<dbReference type="InterPro" id="IPR011701">
    <property type="entry name" value="MFS"/>
</dbReference>
<feature type="transmembrane region" description="Helical" evidence="6">
    <location>
        <begin position="305"/>
        <end position="328"/>
    </location>
</feature>
<proteinExistence type="predicted"/>
<reference evidence="8" key="1">
    <citation type="submission" date="2021-03" db="EMBL/GenBank/DDBJ databases">
        <title>Taxonomic study of Clostridium polyendosporum from meadow-gley soil under rice.</title>
        <authorList>
            <person name="Kobayashi H."/>
            <person name="Tanizawa Y."/>
            <person name="Yagura M."/>
        </authorList>
    </citation>
    <scope>NUCLEOTIDE SEQUENCE</scope>
    <source>
        <strain evidence="8">JCM 30710</strain>
    </source>
</reference>
<dbReference type="GO" id="GO:0005886">
    <property type="term" value="C:plasma membrane"/>
    <property type="evidence" value="ECO:0007669"/>
    <property type="project" value="UniProtKB-SubCell"/>
</dbReference>
<evidence type="ECO:0000313" key="9">
    <source>
        <dbReference type="Proteomes" id="UP000679179"/>
    </source>
</evidence>
<keyword evidence="4 6" id="KW-1133">Transmembrane helix</keyword>
<dbReference type="InterPro" id="IPR050930">
    <property type="entry name" value="MFS_Vesicular_Transporter"/>
</dbReference>
<sequence length="401" mass="43785">MYRNFNSNNKIILGFIMLNILSGTAGGILQMIVPLYALSINANTAQVGLIKGISGLGLMLLVFPSGFLIDHYGSRKLYVIGGIIFSITIFLLPFAAVPALIMIIMLFQGFGNSLRFTSLNAAFFKNLKLIGKDKAGWYKGSMSIGLTFLGPLIGGYIVQFVNYKSIFVYISIVTLIPIILLLSLNKKDNTVRPTNIVNIFKEQIVDFKLIFKNKTIKQSILVESLSTAAFSCFVTFIVILVVKNYQLQSYYASWLIILEGGAFIFTVFIAGRLLYKYKIYKLYLGSFALVILGVLFVVLTNNMMFLGIGTAIIGFGLGMTNLITYSGIGEIKGEKGKISALFAACTGLGATLGPTLGGFIGEIFGIQAIFLSFIPLFILCGISIILNIPAINEENKVQNLS</sequence>
<comment type="caution">
    <text evidence="8">The sequence shown here is derived from an EMBL/GenBank/DDBJ whole genome shotgun (WGS) entry which is preliminary data.</text>
</comment>
<feature type="transmembrane region" description="Helical" evidence="6">
    <location>
        <begin position="366"/>
        <end position="388"/>
    </location>
</feature>
<dbReference type="EMBL" id="BOPZ01000022">
    <property type="protein sequence ID" value="GIM29771.1"/>
    <property type="molecule type" value="Genomic_DNA"/>
</dbReference>
<organism evidence="8 9">
    <name type="scientific">Clostridium polyendosporum</name>
    <dbReference type="NCBI Taxonomy" id="69208"/>
    <lineage>
        <taxon>Bacteria</taxon>
        <taxon>Bacillati</taxon>
        <taxon>Bacillota</taxon>
        <taxon>Clostridia</taxon>
        <taxon>Eubacteriales</taxon>
        <taxon>Clostridiaceae</taxon>
        <taxon>Clostridium</taxon>
    </lineage>
</organism>
<evidence type="ECO:0000256" key="4">
    <source>
        <dbReference type="ARBA" id="ARBA00022989"/>
    </source>
</evidence>
<gene>
    <name evidence="8" type="ORF">CPJCM30710_24370</name>
</gene>
<feature type="transmembrane region" description="Helical" evidence="6">
    <location>
        <begin position="166"/>
        <end position="184"/>
    </location>
</feature>
<dbReference type="PROSITE" id="PS50850">
    <property type="entry name" value="MFS"/>
    <property type="match status" value="1"/>
</dbReference>
<dbReference type="AlphaFoldDB" id="A0A919S1U3"/>
<keyword evidence="3 6" id="KW-0812">Transmembrane</keyword>
<evidence type="ECO:0000256" key="1">
    <source>
        <dbReference type="ARBA" id="ARBA00004651"/>
    </source>
</evidence>
<evidence type="ECO:0000256" key="3">
    <source>
        <dbReference type="ARBA" id="ARBA00022692"/>
    </source>
</evidence>
<feature type="transmembrane region" description="Helical" evidence="6">
    <location>
        <begin position="12"/>
        <end position="37"/>
    </location>
</feature>
<evidence type="ECO:0000313" key="8">
    <source>
        <dbReference type="EMBL" id="GIM29771.1"/>
    </source>
</evidence>
<accession>A0A919S1U3</accession>
<evidence type="ECO:0000259" key="7">
    <source>
        <dbReference type="PROSITE" id="PS50850"/>
    </source>
</evidence>
<dbReference type="RefSeq" id="WP_212904459.1">
    <property type="nucleotide sequence ID" value="NZ_BOPZ01000022.1"/>
</dbReference>
<dbReference type="Gene3D" id="1.20.1250.20">
    <property type="entry name" value="MFS general substrate transporter like domains"/>
    <property type="match status" value="2"/>
</dbReference>
<feature type="transmembrane region" description="Helical" evidence="6">
    <location>
        <begin position="49"/>
        <end position="70"/>
    </location>
</feature>
<protein>
    <submittedName>
        <fullName evidence="8">MFS transporter</fullName>
    </submittedName>
</protein>
<evidence type="ECO:0000256" key="6">
    <source>
        <dbReference type="SAM" id="Phobius"/>
    </source>
</evidence>
<comment type="subcellular location">
    <subcellularLocation>
        <location evidence="1">Cell membrane</location>
        <topology evidence="1">Multi-pass membrane protein</topology>
    </subcellularLocation>
</comment>
<evidence type="ECO:0000256" key="2">
    <source>
        <dbReference type="ARBA" id="ARBA00022448"/>
    </source>
</evidence>
<dbReference type="InterPro" id="IPR036259">
    <property type="entry name" value="MFS_trans_sf"/>
</dbReference>
<name>A0A919S1U3_9CLOT</name>
<feature type="transmembrane region" description="Helical" evidence="6">
    <location>
        <begin position="77"/>
        <end position="95"/>
    </location>
</feature>
<feature type="transmembrane region" description="Helical" evidence="6">
    <location>
        <begin position="282"/>
        <end position="299"/>
    </location>
</feature>
<keyword evidence="5 6" id="KW-0472">Membrane</keyword>
<evidence type="ECO:0000256" key="5">
    <source>
        <dbReference type="ARBA" id="ARBA00023136"/>
    </source>
</evidence>
<dbReference type="Pfam" id="PF07690">
    <property type="entry name" value="MFS_1"/>
    <property type="match status" value="2"/>
</dbReference>
<feature type="transmembrane region" description="Helical" evidence="6">
    <location>
        <begin position="340"/>
        <end position="360"/>
    </location>
</feature>
<dbReference type="InterPro" id="IPR020846">
    <property type="entry name" value="MFS_dom"/>
</dbReference>
<dbReference type="SUPFAM" id="SSF103473">
    <property type="entry name" value="MFS general substrate transporter"/>
    <property type="match status" value="1"/>
</dbReference>
<keyword evidence="2" id="KW-0813">Transport</keyword>
<dbReference type="PANTHER" id="PTHR23506">
    <property type="entry name" value="GH10249P"/>
    <property type="match status" value="1"/>
</dbReference>